<dbReference type="SMART" id="SM00034">
    <property type="entry name" value="CLECT"/>
    <property type="match status" value="1"/>
</dbReference>
<evidence type="ECO:0000259" key="2">
    <source>
        <dbReference type="PROSITE" id="PS50041"/>
    </source>
</evidence>
<evidence type="ECO:0000313" key="3">
    <source>
        <dbReference type="EMBL" id="CAL4219674.1"/>
    </source>
</evidence>
<dbReference type="GO" id="GO:0030246">
    <property type="term" value="F:carbohydrate binding"/>
    <property type="evidence" value="ECO:0007669"/>
    <property type="project" value="UniProtKB-KW"/>
</dbReference>
<comment type="caution">
    <text evidence="3">The sequence shown here is derived from an EMBL/GenBank/DDBJ whole genome shotgun (WGS) entry which is preliminary data.</text>
</comment>
<dbReference type="Gene3D" id="3.10.100.10">
    <property type="entry name" value="Mannose-Binding Protein A, subunit A"/>
    <property type="match status" value="2"/>
</dbReference>
<dbReference type="PANTHER" id="PTHR46746:SF3">
    <property type="entry name" value="C-TYPE LECTIN DOMAIN-CONTAINING PROTEIN-RELATED"/>
    <property type="match status" value="1"/>
</dbReference>
<reference evidence="3 4" key="1">
    <citation type="submission" date="2024-05" db="EMBL/GenBank/DDBJ databases">
        <authorList>
            <person name="Wallberg A."/>
        </authorList>
    </citation>
    <scope>NUCLEOTIDE SEQUENCE [LARGE SCALE GENOMIC DNA]</scope>
</reference>
<name>A0AAV2SPP9_MEGNR</name>
<sequence length="237" mass="27248">MLDFDVNEDQALMDAVVSKGKIFWVGGQKNEENQWYWADNRPIDMGAPFWYWDEPNEDDNTCAIANITVSGNYKRGHIYDSACSESRNFICQTLCPFEFERIGKNCYFRSEDLGLPHVSWQDARDYCQALDVPAGYYSDLAVLGLPDQDDYDLLYRFHAGYHGCVWLGALAETSCVYKWIDGRSISSSSLYWYTTVPYCGTSTRVYLQHSTAQNRTYLADHRPSVSHAFICQMFAKN</sequence>
<dbReference type="InterPro" id="IPR016186">
    <property type="entry name" value="C-type_lectin-like/link_sf"/>
</dbReference>
<organism evidence="3 4">
    <name type="scientific">Meganyctiphanes norvegica</name>
    <name type="common">Northern krill</name>
    <name type="synonym">Thysanopoda norvegica</name>
    <dbReference type="NCBI Taxonomy" id="48144"/>
    <lineage>
        <taxon>Eukaryota</taxon>
        <taxon>Metazoa</taxon>
        <taxon>Ecdysozoa</taxon>
        <taxon>Arthropoda</taxon>
        <taxon>Crustacea</taxon>
        <taxon>Multicrustacea</taxon>
        <taxon>Malacostraca</taxon>
        <taxon>Eumalacostraca</taxon>
        <taxon>Eucarida</taxon>
        <taxon>Euphausiacea</taxon>
        <taxon>Euphausiidae</taxon>
        <taxon>Meganyctiphanes</taxon>
    </lineage>
</organism>
<dbReference type="PANTHER" id="PTHR46746">
    <property type="entry name" value="KILLER CELL LECTIN-LIKE RECEPTOR SUBFAMILY F MEMBER 2"/>
    <property type="match status" value="1"/>
</dbReference>
<protein>
    <recommendedName>
        <fullName evidence="2">C-type lectin domain-containing protein</fullName>
    </recommendedName>
</protein>
<feature type="domain" description="C-type lectin" evidence="2">
    <location>
        <begin position="102"/>
        <end position="232"/>
    </location>
</feature>
<dbReference type="InterPro" id="IPR001304">
    <property type="entry name" value="C-type_lectin-like"/>
</dbReference>
<proteinExistence type="predicted"/>
<feature type="non-terminal residue" evidence="3">
    <location>
        <position position="237"/>
    </location>
</feature>
<dbReference type="AlphaFoldDB" id="A0AAV2SPP9"/>
<dbReference type="PROSITE" id="PS50041">
    <property type="entry name" value="C_TYPE_LECTIN_2"/>
    <property type="match status" value="2"/>
</dbReference>
<evidence type="ECO:0000313" key="4">
    <source>
        <dbReference type="Proteomes" id="UP001497623"/>
    </source>
</evidence>
<feature type="domain" description="C-type lectin" evidence="2">
    <location>
        <begin position="1"/>
        <end position="92"/>
    </location>
</feature>
<gene>
    <name evidence="3" type="ORF">MNOR_LOCUS39001</name>
</gene>
<dbReference type="Pfam" id="PF00059">
    <property type="entry name" value="Lectin_C"/>
    <property type="match status" value="1"/>
</dbReference>
<keyword evidence="1" id="KW-0430">Lectin</keyword>
<dbReference type="EMBL" id="CAXKWB010095486">
    <property type="protein sequence ID" value="CAL4219674.1"/>
    <property type="molecule type" value="Genomic_DNA"/>
</dbReference>
<dbReference type="InterPro" id="IPR051379">
    <property type="entry name" value="C-type_Lectin_Receptor_IMM"/>
</dbReference>
<dbReference type="SUPFAM" id="SSF56436">
    <property type="entry name" value="C-type lectin-like"/>
    <property type="match status" value="2"/>
</dbReference>
<keyword evidence="4" id="KW-1185">Reference proteome</keyword>
<evidence type="ECO:0000256" key="1">
    <source>
        <dbReference type="ARBA" id="ARBA00022734"/>
    </source>
</evidence>
<dbReference type="GO" id="GO:0005886">
    <property type="term" value="C:plasma membrane"/>
    <property type="evidence" value="ECO:0007669"/>
    <property type="project" value="TreeGrafter"/>
</dbReference>
<dbReference type="Proteomes" id="UP001497623">
    <property type="component" value="Unassembled WGS sequence"/>
</dbReference>
<dbReference type="CDD" id="cd00037">
    <property type="entry name" value="CLECT"/>
    <property type="match status" value="2"/>
</dbReference>
<accession>A0AAV2SPP9</accession>
<dbReference type="InterPro" id="IPR016187">
    <property type="entry name" value="CTDL_fold"/>
</dbReference>